<evidence type="ECO:0000313" key="7">
    <source>
        <dbReference type="EMBL" id="OGM24198.1"/>
    </source>
</evidence>
<dbReference type="PANTHER" id="PTHR10744:SF1">
    <property type="entry name" value="SMALL RIBOSOMAL SUBUNIT PROTEIN US17M"/>
    <property type="match status" value="1"/>
</dbReference>
<reference evidence="7 8" key="1">
    <citation type="journal article" date="2016" name="Nat. Commun.">
        <title>Thousands of microbial genomes shed light on interconnected biogeochemical processes in an aquifer system.</title>
        <authorList>
            <person name="Anantharaman K."/>
            <person name="Brown C.T."/>
            <person name="Hug L.A."/>
            <person name="Sharon I."/>
            <person name="Castelle C.J."/>
            <person name="Probst A.J."/>
            <person name="Thomas B.C."/>
            <person name="Singh A."/>
            <person name="Wilkins M.J."/>
            <person name="Karaoz U."/>
            <person name="Brodie E.L."/>
            <person name="Williams K.H."/>
            <person name="Hubbard S.S."/>
            <person name="Banfield J.F."/>
        </authorList>
    </citation>
    <scope>NUCLEOTIDE SEQUENCE [LARGE SCALE GENOMIC DNA]</scope>
</reference>
<dbReference type="PRINTS" id="PR00973">
    <property type="entry name" value="RIBOSOMALS17"/>
</dbReference>
<dbReference type="SUPFAM" id="SSF50249">
    <property type="entry name" value="Nucleic acid-binding proteins"/>
    <property type="match status" value="1"/>
</dbReference>
<evidence type="ECO:0000256" key="4">
    <source>
        <dbReference type="ARBA" id="ARBA00022980"/>
    </source>
</evidence>
<evidence type="ECO:0000256" key="2">
    <source>
        <dbReference type="ARBA" id="ARBA00022730"/>
    </source>
</evidence>
<dbReference type="NCBIfam" id="NF004123">
    <property type="entry name" value="PRK05610.1"/>
    <property type="match status" value="1"/>
</dbReference>
<dbReference type="EMBL" id="MGGI01000033">
    <property type="protein sequence ID" value="OGM24198.1"/>
    <property type="molecule type" value="Genomic_DNA"/>
</dbReference>
<comment type="function">
    <text evidence="6">One of the primary rRNA binding proteins, it binds specifically to the 5'-end of 16S ribosomal RNA.</text>
</comment>
<dbReference type="Pfam" id="PF00366">
    <property type="entry name" value="Ribosomal_S17"/>
    <property type="match status" value="1"/>
</dbReference>
<protein>
    <recommendedName>
        <fullName evidence="6">Small ribosomal subunit protein uS17</fullName>
    </recommendedName>
</protein>
<keyword evidence="3 6" id="KW-0694">RNA-binding</keyword>
<evidence type="ECO:0000256" key="1">
    <source>
        <dbReference type="ARBA" id="ARBA00010254"/>
    </source>
</evidence>
<sequence>MKIFSGVVISTKMAKTAVVKVNRVYIHPKYKKRLVRSKKFHVHDEVGVNVGDKVRFVEVKPVSKTKRWKIVKVT</sequence>
<dbReference type="CDD" id="cd00364">
    <property type="entry name" value="Ribosomal_uS17"/>
    <property type="match status" value="1"/>
</dbReference>
<evidence type="ECO:0000256" key="6">
    <source>
        <dbReference type="HAMAP-Rule" id="MF_01345"/>
    </source>
</evidence>
<keyword evidence="5 6" id="KW-0687">Ribonucleoprotein</keyword>
<dbReference type="HAMAP" id="MF_01345_B">
    <property type="entry name" value="Ribosomal_uS17_B"/>
    <property type="match status" value="1"/>
</dbReference>
<keyword evidence="2 6" id="KW-0699">rRNA-binding</keyword>
<comment type="caution">
    <text evidence="7">The sequence shown here is derived from an EMBL/GenBank/DDBJ whole genome shotgun (WGS) entry which is preliminary data.</text>
</comment>
<organism evidence="7 8">
    <name type="scientific">Candidatus Woesebacteria bacterium RIFCSPHIGHO2_01_FULL_39_28</name>
    <dbReference type="NCBI Taxonomy" id="1802496"/>
    <lineage>
        <taxon>Bacteria</taxon>
        <taxon>Candidatus Woeseibacteriota</taxon>
    </lineage>
</organism>
<evidence type="ECO:0000256" key="5">
    <source>
        <dbReference type="ARBA" id="ARBA00023274"/>
    </source>
</evidence>
<dbReference type="InterPro" id="IPR012340">
    <property type="entry name" value="NA-bd_OB-fold"/>
</dbReference>
<evidence type="ECO:0000256" key="3">
    <source>
        <dbReference type="ARBA" id="ARBA00022884"/>
    </source>
</evidence>
<dbReference type="Proteomes" id="UP000178851">
    <property type="component" value="Unassembled WGS sequence"/>
</dbReference>
<comment type="similarity">
    <text evidence="1 6">Belongs to the universal ribosomal protein uS17 family.</text>
</comment>
<keyword evidence="4 6" id="KW-0689">Ribosomal protein</keyword>
<gene>
    <name evidence="6" type="primary">rpsQ</name>
    <name evidence="7" type="ORF">A2627_04885</name>
</gene>
<accession>A0A1F7YC48</accession>
<dbReference type="GO" id="GO:0022627">
    <property type="term" value="C:cytosolic small ribosomal subunit"/>
    <property type="evidence" value="ECO:0007669"/>
    <property type="project" value="TreeGrafter"/>
</dbReference>
<proteinExistence type="inferred from homology"/>
<dbReference type="GO" id="GO:0003735">
    <property type="term" value="F:structural constituent of ribosome"/>
    <property type="evidence" value="ECO:0007669"/>
    <property type="project" value="InterPro"/>
</dbReference>
<dbReference type="InterPro" id="IPR000266">
    <property type="entry name" value="Ribosomal_uS17"/>
</dbReference>
<dbReference type="InterPro" id="IPR019984">
    <property type="entry name" value="Ribosomal_uS17_bact/chlr"/>
</dbReference>
<dbReference type="PANTHER" id="PTHR10744">
    <property type="entry name" value="40S RIBOSOMAL PROTEIN S11 FAMILY MEMBER"/>
    <property type="match status" value="1"/>
</dbReference>
<name>A0A1F7YC48_9BACT</name>
<dbReference type="AlphaFoldDB" id="A0A1F7YC48"/>
<dbReference type="GO" id="GO:0006412">
    <property type="term" value="P:translation"/>
    <property type="evidence" value="ECO:0007669"/>
    <property type="project" value="UniProtKB-UniRule"/>
</dbReference>
<dbReference type="Gene3D" id="2.40.50.140">
    <property type="entry name" value="Nucleic acid-binding proteins"/>
    <property type="match status" value="1"/>
</dbReference>
<comment type="subunit">
    <text evidence="6">Part of the 30S ribosomal subunit.</text>
</comment>
<dbReference type="GO" id="GO:0019843">
    <property type="term" value="F:rRNA binding"/>
    <property type="evidence" value="ECO:0007669"/>
    <property type="project" value="UniProtKB-UniRule"/>
</dbReference>
<evidence type="ECO:0000313" key="8">
    <source>
        <dbReference type="Proteomes" id="UP000178851"/>
    </source>
</evidence>